<dbReference type="RefSeq" id="WP_130137335.1">
    <property type="nucleotide sequence ID" value="NZ_SETI01000032.1"/>
</dbReference>
<dbReference type="GO" id="GO:0043093">
    <property type="term" value="P:FtsZ-dependent cytokinesis"/>
    <property type="evidence" value="ECO:0007669"/>
    <property type="project" value="UniProtKB-UniRule"/>
</dbReference>
<comment type="function">
    <text evidence="7">Essential cell division protein.</text>
</comment>
<evidence type="ECO:0000256" key="5">
    <source>
        <dbReference type="ARBA" id="ARBA00023136"/>
    </source>
</evidence>
<evidence type="ECO:0000256" key="4">
    <source>
        <dbReference type="ARBA" id="ARBA00022989"/>
    </source>
</evidence>
<keyword evidence="5 7" id="KW-0472">Membrane</keyword>
<evidence type="ECO:0000256" key="7">
    <source>
        <dbReference type="HAMAP-Rule" id="MF_00910"/>
    </source>
</evidence>
<dbReference type="HAMAP" id="MF_00910">
    <property type="entry name" value="FtsL"/>
    <property type="match status" value="1"/>
</dbReference>
<dbReference type="AlphaFoldDB" id="A0A4Q7DVB5"/>
<protein>
    <recommendedName>
        <fullName evidence="7 8">Cell division protein FtsL</fullName>
    </recommendedName>
</protein>
<dbReference type="GO" id="GO:0032153">
    <property type="term" value="C:cell division site"/>
    <property type="evidence" value="ECO:0007669"/>
    <property type="project" value="UniProtKB-UniRule"/>
</dbReference>
<comment type="similarity">
    <text evidence="7">Belongs to the FtsL family.</text>
</comment>
<keyword evidence="4 7" id="KW-1133">Transmembrane helix</keyword>
<proteinExistence type="inferred from homology"/>
<name>A0A4Q7DVB5_9LACO</name>
<keyword evidence="1 7" id="KW-1003">Cell membrane</keyword>
<sequence length="118" mass="13073">MAGNTVRKYNYEPEEEARKSPRLVVDPQKVSYSAFEKLLAVLGLLGAVALITLNVSASVSATYAQRQLTNVKESITKQKNATADLQQEIGELSSNTRLNKIAQSQGLKLRENNIRIIR</sequence>
<evidence type="ECO:0000313" key="9">
    <source>
        <dbReference type="EMBL" id="RZM16965.1"/>
    </source>
</evidence>
<evidence type="ECO:0000313" key="10">
    <source>
        <dbReference type="Proteomes" id="UP000292818"/>
    </source>
</evidence>
<comment type="subcellular location">
    <subcellularLocation>
        <location evidence="7">Cell membrane</location>
        <topology evidence="7">Single-pass type II membrane protein</topology>
    </subcellularLocation>
    <text evidence="7">Localizes to the division septum where it forms a ring structure.</text>
</comment>
<dbReference type="GO" id="GO:0005886">
    <property type="term" value="C:plasma membrane"/>
    <property type="evidence" value="ECO:0007669"/>
    <property type="project" value="UniProtKB-SubCell"/>
</dbReference>
<evidence type="ECO:0000256" key="6">
    <source>
        <dbReference type="ARBA" id="ARBA00023306"/>
    </source>
</evidence>
<reference evidence="9 10" key="1">
    <citation type="submission" date="2019-01" db="EMBL/GenBank/DDBJ databases">
        <title>Colonization of the human gut by bovine bacteria present in Parmesan cheese.</title>
        <authorList>
            <person name="Lugli G.A."/>
            <person name="Milani C."/>
        </authorList>
    </citation>
    <scope>NUCLEOTIDE SEQUENCE [LARGE SCALE GENOMIC DNA]</scope>
    <source>
        <strain evidence="9 10">LDELB18P1</strain>
    </source>
</reference>
<evidence type="ECO:0000256" key="3">
    <source>
        <dbReference type="ARBA" id="ARBA00022692"/>
    </source>
</evidence>
<dbReference type="Proteomes" id="UP000292818">
    <property type="component" value="Unassembled WGS sequence"/>
</dbReference>
<dbReference type="InterPro" id="IPR011922">
    <property type="entry name" value="Cell_div_FtsL"/>
</dbReference>
<keyword evidence="3 7" id="KW-0812">Transmembrane</keyword>
<comment type="caution">
    <text evidence="9">The sequence shown here is derived from an EMBL/GenBank/DDBJ whole genome shotgun (WGS) entry which is preliminary data.</text>
</comment>
<keyword evidence="2 7" id="KW-0132">Cell division</keyword>
<dbReference type="NCBIfam" id="TIGR02209">
    <property type="entry name" value="ftsL_broad"/>
    <property type="match status" value="1"/>
</dbReference>
<gene>
    <name evidence="7" type="primary">ftsL</name>
    <name evidence="9" type="ORF">LDELB18P1_0639</name>
</gene>
<keyword evidence="6 7" id="KW-0131">Cell cycle</keyword>
<evidence type="ECO:0000256" key="2">
    <source>
        <dbReference type="ARBA" id="ARBA00022618"/>
    </source>
</evidence>
<dbReference type="EMBL" id="SETJ01000021">
    <property type="protein sequence ID" value="RZM16965.1"/>
    <property type="molecule type" value="Genomic_DNA"/>
</dbReference>
<evidence type="ECO:0000256" key="1">
    <source>
        <dbReference type="ARBA" id="ARBA00022475"/>
    </source>
</evidence>
<feature type="transmembrane region" description="Helical" evidence="7">
    <location>
        <begin position="38"/>
        <end position="64"/>
    </location>
</feature>
<evidence type="ECO:0000256" key="8">
    <source>
        <dbReference type="NCBIfam" id="TIGR02209"/>
    </source>
</evidence>
<accession>A0A4Q7DVB5</accession>
<organism evidence="9 10">
    <name type="scientific">Lactobacillus delbrueckii</name>
    <dbReference type="NCBI Taxonomy" id="1584"/>
    <lineage>
        <taxon>Bacteria</taxon>
        <taxon>Bacillati</taxon>
        <taxon>Bacillota</taxon>
        <taxon>Bacilli</taxon>
        <taxon>Lactobacillales</taxon>
        <taxon>Lactobacillaceae</taxon>
        <taxon>Lactobacillus</taxon>
    </lineage>
</organism>